<evidence type="ECO:0000313" key="1">
    <source>
        <dbReference type="EMBL" id="PQK17208.1"/>
    </source>
</evidence>
<sequence>MSTPARAISSLHSYNIHRSSSTSQHHLRLYTVLIIIFGKHFQHALRRLGYTSVPTRWPSPPKGIQKLSHINGSPGLPTVCCFVPSLPPGAPYKLSIHSWATPPISQSTRSYGKFADRVVFEVRLFVDGRFVSSASMNRAGPWPNVLKNSFGFSDAGELPLSFPQFQRELLDQSYWSPADDLGRIKVIISESYPRESLSVPFERLKNIVAFSFQHAPLEILESSAIAWPNSAMWRAMPFTASS</sequence>
<organism evidence="1 2">
    <name type="scientific">Beauveria bassiana</name>
    <name type="common">White muscardine disease fungus</name>
    <name type="synonym">Tritirachium shiotae</name>
    <dbReference type="NCBI Taxonomy" id="176275"/>
    <lineage>
        <taxon>Eukaryota</taxon>
        <taxon>Fungi</taxon>
        <taxon>Dikarya</taxon>
        <taxon>Ascomycota</taxon>
        <taxon>Pezizomycotina</taxon>
        <taxon>Sordariomycetes</taxon>
        <taxon>Hypocreomycetidae</taxon>
        <taxon>Hypocreales</taxon>
        <taxon>Cordycipitaceae</taxon>
        <taxon>Beauveria</taxon>
    </lineage>
</organism>
<evidence type="ECO:0000313" key="2">
    <source>
        <dbReference type="Proteomes" id="UP000237441"/>
    </source>
</evidence>
<gene>
    <name evidence="1" type="ORF">BB8028_0007g04040</name>
</gene>
<dbReference type="EMBL" id="JRHA01000007">
    <property type="protein sequence ID" value="PQK17208.1"/>
    <property type="molecule type" value="Genomic_DNA"/>
</dbReference>
<name>A0A2S7YM29_BEABA</name>
<accession>A0A2S7YM29</accession>
<dbReference type="AlphaFoldDB" id="A0A2S7YM29"/>
<reference evidence="1 2" key="1">
    <citation type="submission" date="2016-07" db="EMBL/GenBank/DDBJ databases">
        <title>Comparative genomics of the entomopathogenic fungus Beauveria bassiana.</title>
        <authorList>
            <person name="Valero Jimenez C.A."/>
            <person name="Zwaan B.J."/>
            <person name="Van Kan J.A."/>
            <person name="Takken W."/>
            <person name="Debets A.J."/>
            <person name="Schoustra S.E."/>
            <person name="Koenraadt C.J."/>
        </authorList>
    </citation>
    <scope>NUCLEOTIDE SEQUENCE [LARGE SCALE GENOMIC DNA]</scope>
    <source>
        <strain evidence="1 2">ARSEF 8028</strain>
    </source>
</reference>
<dbReference type="Proteomes" id="UP000237441">
    <property type="component" value="Unassembled WGS sequence"/>
</dbReference>
<protein>
    <submittedName>
        <fullName evidence="1">Uncharacterized protein</fullName>
    </submittedName>
</protein>
<comment type="caution">
    <text evidence="1">The sequence shown here is derived from an EMBL/GenBank/DDBJ whole genome shotgun (WGS) entry which is preliminary data.</text>
</comment>
<proteinExistence type="predicted"/>
<dbReference type="OrthoDB" id="5417628at2759"/>